<evidence type="ECO:0000313" key="1">
    <source>
        <dbReference type="EMBL" id="UOX32290.1"/>
    </source>
</evidence>
<gene>
    <name evidence="1" type="ORF">LXD69_09505</name>
</gene>
<evidence type="ECO:0008006" key="3">
    <source>
        <dbReference type="Google" id="ProtNLM"/>
    </source>
</evidence>
<dbReference type="Proteomes" id="UP000830454">
    <property type="component" value="Chromosome"/>
</dbReference>
<sequence>MKCLFCILSLIIFLSCTKRDLVSNKEINFATFTIKVPFSWKKYQAKGIDSEIYYLITQENDTILVEIGKYINDFDDVLNVSNLSEYDKLDSLGFPVKEMYFSETPEIDKNQGVFHKEFYYYDTINNNIGKIKEPKFIGKGVTAILFKTPNSGENVLISAKNLDLTSHKCLLDSFKTIQWK</sequence>
<organism evidence="1 2">
    <name type="scientific">Flavobacterium sediminilitoris</name>
    <dbReference type="NCBI Taxonomy" id="2024526"/>
    <lineage>
        <taxon>Bacteria</taxon>
        <taxon>Pseudomonadati</taxon>
        <taxon>Bacteroidota</taxon>
        <taxon>Flavobacteriia</taxon>
        <taxon>Flavobacteriales</taxon>
        <taxon>Flavobacteriaceae</taxon>
        <taxon>Flavobacterium</taxon>
    </lineage>
</organism>
<dbReference type="PROSITE" id="PS51257">
    <property type="entry name" value="PROKAR_LIPOPROTEIN"/>
    <property type="match status" value="1"/>
</dbReference>
<reference evidence="1" key="2">
    <citation type="submission" date="2022-04" db="EMBL/GenBank/DDBJ databases">
        <title>Complete Genome Sequence of Flavobacterium sediminilitoris YSM-43, Isolated from a Tidal Sediment.</title>
        <authorList>
            <person name="Lee P.A."/>
        </authorList>
    </citation>
    <scope>NUCLEOTIDE SEQUENCE</scope>
    <source>
        <strain evidence="1">YSM-43</strain>
    </source>
</reference>
<name>A0ABY4HHT1_9FLAO</name>
<dbReference type="RefSeq" id="WP_246914864.1">
    <property type="nucleotide sequence ID" value="NZ_CP090145.1"/>
</dbReference>
<accession>A0ABY4HHT1</accession>
<protein>
    <recommendedName>
        <fullName evidence="3">Lipoprotein</fullName>
    </recommendedName>
</protein>
<reference evidence="1" key="1">
    <citation type="submission" date="2021-12" db="EMBL/GenBank/DDBJ databases">
        <authorList>
            <person name="Cha I.-T."/>
            <person name="Lee K.-E."/>
            <person name="Park S.-J."/>
        </authorList>
    </citation>
    <scope>NUCLEOTIDE SEQUENCE</scope>
    <source>
        <strain evidence="1">YSM-43</strain>
    </source>
</reference>
<proteinExistence type="predicted"/>
<evidence type="ECO:0000313" key="2">
    <source>
        <dbReference type="Proteomes" id="UP000830454"/>
    </source>
</evidence>
<keyword evidence="2" id="KW-1185">Reference proteome</keyword>
<dbReference type="EMBL" id="CP090145">
    <property type="protein sequence ID" value="UOX32290.1"/>
    <property type="molecule type" value="Genomic_DNA"/>
</dbReference>